<evidence type="ECO:0000259" key="6">
    <source>
        <dbReference type="PROSITE" id="PS50600"/>
    </source>
</evidence>
<dbReference type="Gramene" id="RZC76334">
    <property type="protein sequence ID" value="RZC76334"/>
    <property type="gene ID" value="C5167_000423"/>
</dbReference>
<evidence type="ECO:0000313" key="7">
    <source>
        <dbReference type="EMBL" id="RZC76334.1"/>
    </source>
</evidence>
<organism evidence="7 8">
    <name type="scientific">Papaver somniferum</name>
    <name type="common">Opium poppy</name>
    <dbReference type="NCBI Taxonomy" id="3469"/>
    <lineage>
        <taxon>Eukaryota</taxon>
        <taxon>Viridiplantae</taxon>
        <taxon>Streptophyta</taxon>
        <taxon>Embryophyta</taxon>
        <taxon>Tracheophyta</taxon>
        <taxon>Spermatophyta</taxon>
        <taxon>Magnoliopsida</taxon>
        <taxon>Ranunculales</taxon>
        <taxon>Papaveraceae</taxon>
        <taxon>Papaveroideae</taxon>
        <taxon>Papaver</taxon>
    </lineage>
</organism>
<keyword evidence="3" id="KW-0378">Hydrolase</keyword>
<sequence>MGKKKNKEMIIILDVESETSDCSEEVPKTITRPTSLGLVEKFDKSPSGPPLRINCTIPQRKQSKMRRGKIYSSISTLSKPSKKIMDKKVPIRKQDQNSKNFPRREPSKRIINSKIPVRKENQLDTNKFHSYFEWILRMFFRAGILYGAPFRQKERTLSHIWIAFGFPCTGKRCPRKGCWPGLRADIFFQKNMFLFPLSHWSLLILCHFGESLESTTTKPCMLLLDSLEIADPRRFEPDIRKFILDIYKVEGKPDHKKTIGKIPLLVPKVPQQKNKDDCGFFVLYFMEMFMRCAPDNFSIDKGYPYFMDENWFSAESVQTFCEKVTFFCR</sequence>
<evidence type="ECO:0000256" key="3">
    <source>
        <dbReference type="ARBA" id="ARBA00022801"/>
    </source>
</evidence>
<dbReference type="Proteomes" id="UP000316621">
    <property type="component" value="Chromosome 9"/>
</dbReference>
<evidence type="ECO:0000256" key="1">
    <source>
        <dbReference type="ARBA" id="ARBA00005234"/>
    </source>
</evidence>
<feature type="domain" description="Ubiquitin-like protease family profile" evidence="6">
    <location>
        <begin position="89"/>
        <end position="289"/>
    </location>
</feature>
<dbReference type="GO" id="GO:0016926">
    <property type="term" value="P:protein desumoylation"/>
    <property type="evidence" value="ECO:0007669"/>
    <property type="project" value="UniProtKB-ARBA"/>
</dbReference>
<dbReference type="PANTHER" id="PTHR46915:SF6">
    <property type="entry name" value="CYSTEINE PROTEINASES SUPERFAMILY PROTEIN"/>
    <property type="match status" value="1"/>
</dbReference>
<name>A0A4Y7KSK9_PAPSO</name>
<dbReference type="GO" id="GO:0006508">
    <property type="term" value="P:proteolysis"/>
    <property type="evidence" value="ECO:0007669"/>
    <property type="project" value="UniProtKB-KW"/>
</dbReference>
<evidence type="ECO:0000313" key="8">
    <source>
        <dbReference type="Proteomes" id="UP000316621"/>
    </source>
</evidence>
<feature type="region of interest" description="Disordered" evidence="5">
    <location>
        <begin position="89"/>
        <end position="108"/>
    </location>
</feature>
<reference evidence="7 8" key="1">
    <citation type="journal article" date="2018" name="Science">
        <title>The opium poppy genome and morphinan production.</title>
        <authorList>
            <person name="Guo L."/>
            <person name="Winzer T."/>
            <person name="Yang X."/>
            <person name="Li Y."/>
            <person name="Ning Z."/>
            <person name="He Z."/>
            <person name="Teodor R."/>
            <person name="Lu Y."/>
            <person name="Bowser T.A."/>
            <person name="Graham I.A."/>
            <person name="Ye K."/>
        </authorList>
    </citation>
    <scope>NUCLEOTIDE SEQUENCE [LARGE SCALE GENOMIC DNA]</scope>
    <source>
        <strain evidence="8">cv. HN1</strain>
        <tissue evidence="7">Leaves</tissue>
    </source>
</reference>
<dbReference type="EMBL" id="CM010723">
    <property type="protein sequence ID" value="RZC76334.1"/>
    <property type="molecule type" value="Genomic_DNA"/>
</dbReference>
<dbReference type="GO" id="GO:0008234">
    <property type="term" value="F:cysteine-type peptidase activity"/>
    <property type="evidence" value="ECO:0007669"/>
    <property type="project" value="UniProtKB-KW"/>
</dbReference>
<keyword evidence="2" id="KW-0645">Protease</keyword>
<keyword evidence="8" id="KW-1185">Reference proteome</keyword>
<gene>
    <name evidence="7" type="ORF">C5167_000423</name>
</gene>
<dbReference type="InterPro" id="IPR038765">
    <property type="entry name" value="Papain-like_cys_pep_sf"/>
</dbReference>
<proteinExistence type="inferred from homology"/>
<evidence type="ECO:0000256" key="2">
    <source>
        <dbReference type="ARBA" id="ARBA00022670"/>
    </source>
</evidence>
<keyword evidence="4" id="KW-0788">Thiol protease</keyword>
<protein>
    <recommendedName>
        <fullName evidence="6">Ubiquitin-like protease family profile domain-containing protein</fullName>
    </recommendedName>
</protein>
<dbReference type="PROSITE" id="PS50600">
    <property type="entry name" value="ULP_PROTEASE"/>
    <property type="match status" value="1"/>
</dbReference>
<evidence type="ECO:0000256" key="5">
    <source>
        <dbReference type="SAM" id="MobiDB-lite"/>
    </source>
</evidence>
<dbReference type="AlphaFoldDB" id="A0A4Y7KSK9"/>
<dbReference type="Pfam" id="PF02902">
    <property type="entry name" value="Peptidase_C48"/>
    <property type="match status" value="1"/>
</dbReference>
<dbReference type="PANTHER" id="PTHR46915">
    <property type="entry name" value="UBIQUITIN-LIKE PROTEASE 4-RELATED"/>
    <property type="match status" value="1"/>
</dbReference>
<evidence type="ECO:0000256" key="4">
    <source>
        <dbReference type="ARBA" id="ARBA00022807"/>
    </source>
</evidence>
<dbReference type="InterPro" id="IPR003653">
    <property type="entry name" value="Peptidase_C48_C"/>
</dbReference>
<comment type="similarity">
    <text evidence="1">Belongs to the peptidase C48 family.</text>
</comment>
<accession>A0A4Y7KSK9</accession>
<dbReference type="SUPFAM" id="SSF54001">
    <property type="entry name" value="Cysteine proteinases"/>
    <property type="match status" value="1"/>
</dbReference>
<dbReference type="STRING" id="3469.A0A4Y7KSK9"/>
<dbReference type="Gene3D" id="3.40.395.10">
    <property type="entry name" value="Adenoviral Proteinase, Chain A"/>
    <property type="match status" value="1"/>
</dbReference>